<evidence type="ECO:0000313" key="2">
    <source>
        <dbReference type="Proteomes" id="UP001233999"/>
    </source>
</evidence>
<gene>
    <name evidence="1" type="ORF">L9F63_004698</name>
</gene>
<reference evidence="1" key="2">
    <citation type="submission" date="2023-05" db="EMBL/GenBank/DDBJ databases">
        <authorList>
            <person name="Fouks B."/>
        </authorList>
    </citation>
    <scope>NUCLEOTIDE SEQUENCE</scope>
    <source>
        <strain evidence="1">Stay&amp;Tobe</strain>
        <tissue evidence="1">Testes</tissue>
    </source>
</reference>
<name>A0AAD7ZF74_DIPPU</name>
<proteinExistence type="predicted"/>
<accession>A0AAD7ZF74</accession>
<feature type="non-terminal residue" evidence="1">
    <location>
        <position position="1"/>
    </location>
</feature>
<dbReference type="EMBL" id="JASPKZ010008384">
    <property type="protein sequence ID" value="KAJ9579619.1"/>
    <property type="molecule type" value="Genomic_DNA"/>
</dbReference>
<keyword evidence="2" id="KW-1185">Reference proteome</keyword>
<comment type="caution">
    <text evidence="1">The sequence shown here is derived from an EMBL/GenBank/DDBJ whole genome shotgun (WGS) entry which is preliminary data.</text>
</comment>
<organism evidence="1 2">
    <name type="scientific">Diploptera punctata</name>
    <name type="common">Pacific beetle cockroach</name>
    <dbReference type="NCBI Taxonomy" id="6984"/>
    <lineage>
        <taxon>Eukaryota</taxon>
        <taxon>Metazoa</taxon>
        <taxon>Ecdysozoa</taxon>
        <taxon>Arthropoda</taxon>
        <taxon>Hexapoda</taxon>
        <taxon>Insecta</taxon>
        <taxon>Pterygota</taxon>
        <taxon>Neoptera</taxon>
        <taxon>Polyneoptera</taxon>
        <taxon>Dictyoptera</taxon>
        <taxon>Blattodea</taxon>
        <taxon>Blaberoidea</taxon>
        <taxon>Blaberidae</taxon>
        <taxon>Diplopterinae</taxon>
        <taxon>Diploptera</taxon>
    </lineage>
</organism>
<dbReference type="Proteomes" id="UP001233999">
    <property type="component" value="Unassembled WGS sequence"/>
</dbReference>
<sequence length="101" mass="11627">EFPELKIELRTNDHATCDLSSPLPARSGECVCSTLLTDYTRSLSRVAPVNIVSQCGEIRHRLSYQRFESFASGYFFYTFQQQSNNDHLINENAPKRPKQQK</sequence>
<feature type="non-terminal residue" evidence="1">
    <location>
        <position position="101"/>
    </location>
</feature>
<evidence type="ECO:0000313" key="1">
    <source>
        <dbReference type="EMBL" id="KAJ9579619.1"/>
    </source>
</evidence>
<dbReference type="AlphaFoldDB" id="A0AAD7ZF74"/>
<reference evidence="1" key="1">
    <citation type="journal article" date="2023" name="IScience">
        <title>Live-bearing cockroach genome reveals convergent evolutionary mechanisms linked to viviparity in insects and beyond.</title>
        <authorList>
            <person name="Fouks B."/>
            <person name="Harrison M.C."/>
            <person name="Mikhailova A.A."/>
            <person name="Marchal E."/>
            <person name="English S."/>
            <person name="Carruthers M."/>
            <person name="Jennings E.C."/>
            <person name="Chiamaka E.L."/>
            <person name="Frigard R.A."/>
            <person name="Pippel M."/>
            <person name="Attardo G.M."/>
            <person name="Benoit J.B."/>
            <person name="Bornberg-Bauer E."/>
            <person name="Tobe S.S."/>
        </authorList>
    </citation>
    <scope>NUCLEOTIDE SEQUENCE</scope>
    <source>
        <strain evidence="1">Stay&amp;Tobe</strain>
    </source>
</reference>
<protein>
    <submittedName>
        <fullName evidence="1">Uncharacterized protein</fullName>
    </submittedName>
</protein>